<comment type="caution">
    <text evidence="6">The sequence shown here is derived from an EMBL/GenBank/DDBJ whole genome shotgun (WGS) entry which is preliminary data.</text>
</comment>
<dbReference type="SUPFAM" id="SSF51283">
    <property type="entry name" value="dUTPase-like"/>
    <property type="match status" value="1"/>
</dbReference>
<proteinExistence type="inferred from homology"/>
<dbReference type="OrthoDB" id="10261072at2759"/>
<dbReference type="InterPro" id="IPR029054">
    <property type="entry name" value="dUTPase-like"/>
</dbReference>
<feature type="domain" description="dUTPase-like" evidence="5">
    <location>
        <begin position="11"/>
        <end position="119"/>
    </location>
</feature>
<dbReference type="PANTHER" id="PTHR11241:SF0">
    <property type="entry name" value="DEOXYURIDINE 5'-TRIPHOSPHATE NUCLEOTIDOHYDROLASE"/>
    <property type="match status" value="1"/>
</dbReference>
<comment type="pathway">
    <text evidence="1">Pyrimidine metabolism; dUMP biosynthesis; dUMP from dCTP (dUTP route): step 2/2.</text>
</comment>
<evidence type="ECO:0000256" key="3">
    <source>
        <dbReference type="ARBA" id="ARBA00012379"/>
    </source>
</evidence>
<evidence type="ECO:0000256" key="1">
    <source>
        <dbReference type="ARBA" id="ARBA00005142"/>
    </source>
</evidence>
<evidence type="ECO:0000313" key="6">
    <source>
        <dbReference type="EMBL" id="KAG5191356.1"/>
    </source>
</evidence>
<sequence>MLTVRRLSVNAQPPTKKTPTSVCLQLYSAHNVTVPAHDKALVQTDLEIELPVSTYGRIVNKPGLSVDNEMDVYSPIIEAQNSSNVGIVIYNHGSSDFQVVRGDCIAQLIVHQAVIAHIQEQGCS</sequence>
<keyword evidence="6" id="KW-0378">Hydrolase</keyword>
<dbReference type="PANTHER" id="PTHR11241">
    <property type="entry name" value="DEOXYURIDINE 5'-TRIPHOSPHATE NUCLEOTIDOHYDROLASE"/>
    <property type="match status" value="1"/>
</dbReference>
<dbReference type="Pfam" id="PF00692">
    <property type="entry name" value="dUTPase"/>
    <property type="match status" value="1"/>
</dbReference>
<dbReference type="EC" id="3.6.1.23" evidence="3"/>
<evidence type="ECO:0000256" key="2">
    <source>
        <dbReference type="ARBA" id="ARBA00006581"/>
    </source>
</evidence>
<reference evidence="6" key="1">
    <citation type="submission" date="2021-02" db="EMBL/GenBank/DDBJ databases">
        <title>First Annotated Genome of the Yellow-green Alga Tribonema minus.</title>
        <authorList>
            <person name="Mahan K.M."/>
        </authorList>
    </citation>
    <scope>NUCLEOTIDE SEQUENCE</scope>
    <source>
        <strain evidence="6">UTEX B ZZ1240</strain>
    </source>
</reference>
<accession>A0A835ZE92</accession>
<keyword evidence="4" id="KW-0546">Nucleotide metabolism</keyword>
<keyword evidence="7" id="KW-1185">Reference proteome</keyword>
<evidence type="ECO:0000256" key="4">
    <source>
        <dbReference type="ARBA" id="ARBA00023080"/>
    </source>
</evidence>
<evidence type="ECO:0000313" key="7">
    <source>
        <dbReference type="Proteomes" id="UP000664859"/>
    </source>
</evidence>
<dbReference type="InterPro" id="IPR036157">
    <property type="entry name" value="dUTPase-like_sf"/>
</dbReference>
<dbReference type="GO" id="GO:0046081">
    <property type="term" value="P:dUTP catabolic process"/>
    <property type="evidence" value="ECO:0007669"/>
    <property type="project" value="InterPro"/>
</dbReference>
<dbReference type="Proteomes" id="UP000664859">
    <property type="component" value="Unassembled WGS sequence"/>
</dbReference>
<dbReference type="GO" id="GO:0006226">
    <property type="term" value="P:dUMP biosynthetic process"/>
    <property type="evidence" value="ECO:0007669"/>
    <property type="project" value="InterPro"/>
</dbReference>
<dbReference type="GO" id="GO:0004170">
    <property type="term" value="F:dUTP diphosphatase activity"/>
    <property type="evidence" value="ECO:0007669"/>
    <property type="project" value="UniProtKB-EC"/>
</dbReference>
<dbReference type="GO" id="GO:0000287">
    <property type="term" value="F:magnesium ion binding"/>
    <property type="evidence" value="ECO:0007669"/>
    <property type="project" value="InterPro"/>
</dbReference>
<gene>
    <name evidence="6" type="ORF">JKP88DRAFT_174764</name>
</gene>
<dbReference type="AlphaFoldDB" id="A0A835ZE92"/>
<dbReference type="InterPro" id="IPR008181">
    <property type="entry name" value="dUTPase"/>
</dbReference>
<evidence type="ECO:0000259" key="5">
    <source>
        <dbReference type="Pfam" id="PF00692"/>
    </source>
</evidence>
<organism evidence="6 7">
    <name type="scientific">Tribonema minus</name>
    <dbReference type="NCBI Taxonomy" id="303371"/>
    <lineage>
        <taxon>Eukaryota</taxon>
        <taxon>Sar</taxon>
        <taxon>Stramenopiles</taxon>
        <taxon>Ochrophyta</taxon>
        <taxon>PX clade</taxon>
        <taxon>Xanthophyceae</taxon>
        <taxon>Tribonematales</taxon>
        <taxon>Tribonemataceae</taxon>
        <taxon>Tribonema</taxon>
    </lineage>
</organism>
<comment type="similarity">
    <text evidence="2">Belongs to the dUTPase family.</text>
</comment>
<protein>
    <recommendedName>
        <fullName evidence="3">dUTP diphosphatase</fullName>
        <ecNumber evidence="3">3.6.1.23</ecNumber>
    </recommendedName>
</protein>
<dbReference type="EMBL" id="JAFCMP010000021">
    <property type="protein sequence ID" value="KAG5191356.1"/>
    <property type="molecule type" value="Genomic_DNA"/>
</dbReference>
<name>A0A835ZE92_9STRA</name>
<dbReference type="Gene3D" id="2.70.40.10">
    <property type="match status" value="1"/>
</dbReference>